<evidence type="ECO:0000256" key="7">
    <source>
        <dbReference type="ARBA" id="ARBA00023242"/>
    </source>
</evidence>
<protein>
    <recommendedName>
        <fullName evidence="3 9">Mediator of RNA polymerase II transcription subunit 5</fullName>
    </recommendedName>
    <alternativeName>
        <fullName evidence="8 9">Mediator complex subunit 5</fullName>
    </alternativeName>
</protein>
<proteinExistence type="inferred from homology"/>
<dbReference type="AlphaFoldDB" id="A0A1E4TBI0"/>
<name>A0A1E4TBI0_9ASCO</name>
<dbReference type="GO" id="GO:0003712">
    <property type="term" value="F:transcription coregulator activity"/>
    <property type="evidence" value="ECO:0007669"/>
    <property type="project" value="InterPro"/>
</dbReference>
<evidence type="ECO:0000256" key="9">
    <source>
        <dbReference type="RuleBase" id="RU364142"/>
    </source>
</evidence>
<sequence>MSLDLIKSAIDKRIPSSQFLLDLGDHLIALKQINSLNDITSDPLLAEYLVAYSTTSRQTKPSDLIHSLFVSTNYSLLSNVFITLAFALTPTLVSDPNPYIKAVTPILGACPDQIRESLASFLIALSRLSHINTMDAENAQSFSSSLSAYMSALSESHPPLAHALTQAYSQLLAGSNPKAPLSLSCVSNRRTGFLSLRVSRLLWLSSLMCSLPEVHSPTFENALKNKLPDSSPQLTASILVESAFDALASSILSKDSAARISLWKLFLCHRLPHVLKSVLSPLSNTAALISSIVQSMDKYVISICNSQDTPVSSFDGELEDMFSAFPSTNSDIRIEFIISCISIGLLETVPAFPGVTDSQIAEVEPLISLFDSSMSDINSIMDNAPNADLEEALCSLNAYALPNQSLITQGISYGIESYIAKNDYARLHWICQLLAANPVLLDIWTLNQPASKYIAMIINFLDNWPENDQDDLLYQEKYTYFGSILLFIATIRRRYNVNFRALNISENSYVINVISSSGNSVDLNTADTLFSERIGKWIVALFGTEGIGDELLGSISVKEFIKMVPYIFDQIILAATLNAIDLETIKGGLEYFMQPFLLPYLYFALTWVNSELWRLSSIQDSAPLGHICGVLVMQNPTEGQSIHRAVLNATASTLMETLDVLDAQGISVTSSHSPSSGLFLAFKQVLSPIADLSITCPTVNIQHATASNVLAQVRSLTSWGANTTSIVNILSQGKLDEEKPPDKMEVDEQNGVKVQSSPSQSADHHVAFAPLLLSEAVFLMGAETVLQLLVDEYRAVDQQNVGHSALDAIVSLIRYAVPLPESNEKDLKSYLTLFNPQTVSCKTAEPSMISANSAGWMSCQEAIDIIKRRVEEV</sequence>
<evidence type="ECO:0000256" key="6">
    <source>
        <dbReference type="ARBA" id="ARBA00023163"/>
    </source>
</evidence>
<comment type="subunit">
    <text evidence="9">Component of the Mediator complex.</text>
</comment>
<organism evidence="10 11">
    <name type="scientific">Tortispora caseinolytica NRRL Y-17796</name>
    <dbReference type="NCBI Taxonomy" id="767744"/>
    <lineage>
        <taxon>Eukaryota</taxon>
        <taxon>Fungi</taxon>
        <taxon>Dikarya</taxon>
        <taxon>Ascomycota</taxon>
        <taxon>Saccharomycotina</taxon>
        <taxon>Trigonopsidomycetes</taxon>
        <taxon>Trigonopsidales</taxon>
        <taxon>Trigonopsidaceae</taxon>
        <taxon>Tortispora</taxon>
    </lineage>
</organism>
<keyword evidence="11" id="KW-1185">Reference proteome</keyword>
<evidence type="ECO:0000256" key="4">
    <source>
        <dbReference type="ARBA" id="ARBA00023015"/>
    </source>
</evidence>
<comment type="function">
    <text evidence="9">Component of the Mediator complex, a coactivator involved in the regulated transcription of nearly all RNA polymerase II-dependent genes. Mediator functions as a bridge to convey information from gene-specific regulatory proteins to the basal RNA polymerase II transcription machinery. Mediator is recruited to promoters by direct interactions with regulatory proteins and serves as a scaffold for the assembly of a functional preinitiation complex with RNA polymerase II and the general transcription factors.</text>
</comment>
<dbReference type="Pfam" id="PF08689">
    <property type="entry name" value="Med5"/>
    <property type="match status" value="2"/>
</dbReference>
<dbReference type="GO" id="GO:0006357">
    <property type="term" value="P:regulation of transcription by RNA polymerase II"/>
    <property type="evidence" value="ECO:0007669"/>
    <property type="project" value="InterPro"/>
</dbReference>
<dbReference type="InterPro" id="IPR014801">
    <property type="entry name" value="Mediator_Med5_fun"/>
</dbReference>
<keyword evidence="6 9" id="KW-0804">Transcription</keyword>
<evidence type="ECO:0000256" key="8">
    <source>
        <dbReference type="ARBA" id="ARBA00031256"/>
    </source>
</evidence>
<dbReference type="OrthoDB" id="5322661at2759"/>
<evidence type="ECO:0000256" key="1">
    <source>
        <dbReference type="ARBA" id="ARBA00004123"/>
    </source>
</evidence>
<gene>
    <name evidence="9" type="primary">MED5</name>
    <name evidence="10" type="ORF">CANCADRAFT_3743</name>
</gene>
<keyword evidence="7 9" id="KW-0539">Nucleus</keyword>
<evidence type="ECO:0000256" key="5">
    <source>
        <dbReference type="ARBA" id="ARBA00023159"/>
    </source>
</evidence>
<dbReference type="PANTHER" id="PTHR35784">
    <property type="entry name" value="MEDIATOR OF RNA POLYMERASE II TRANSCRIPTION SUBUNIT 5"/>
    <property type="match status" value="1"/>
</dbReference>
<reference evidence="11" key="1">
    <citation type="submission" date="2016-02" db="EMBL/GenBank/DDBJ databases">
        <title>Comparative genomics of biotechnologically important yeasts.</title>
        <authorList>
            <consortium name="DOE Joint Genome Institute"/>
            <person name="Riley R."/>
            <person name="Haridas S."/>
            <person name="Wolfe K.H."/>
            <person name="Lopes M.R."/>
            <person name="Hittinger C.T."/>
            <person name="Goker M."/>
            <person name="Salamov A."/>
            <person name="Wisecaver J."/>
            <person name="Long T.M."/>
            <person name="Aerts A.L."/>
            <person name="Barry K."/>
            <person name="Choi C."/>
            <person name="Clum A."/>
            <person name="Coughlan A.Y."/>
            <person name="Deshpande S."/>
            <person name="Douglass A.P."/>
            <person name="Hanson S.J."/>
            <person name="Klenk H.-P."/>
            <person name="Labutti K."/>
            <person name="Lapidus A."/>
            <person name="Lindquist E."/>
            <person name="Lipzen A."/>
            <person name="Meier-Kolthoff J.P."/>
            <person name="Ohm R.A."/>
            <person name="Otillar R.P."/>
            <person name="Pangilinan J."/>
            <person name="Peng Y."/>
            <person name="Rokas A."/>
            <person name="Rosa C.A."/>
            <person name="Scheuner C."/>
            <person name="Sibirny A.A."/>
            <person name="Slot J.C."/>
            <person name="Stielow J.B."/>
            <person name="Sun H."/>
            <person name="Kurtzman C.P."/>
            <person name="Blackwell M."/>
            <person name="Jeffries T.W."/>
            <person name="Grigoriev I.V."/>
        </authorList>
    </citation>
    <scope>NUCLEOTIDE SEQUENCE [LARGE SCALE GENOMIC DNA]</scope>
    <source>
        <strain evidence="11">NRRL Y-17796</strain>
    </source>
</reference>
<dbReference type="EMBL" id="KV453843">
    <property type="protein sequence ID" value="ODV89107.1"/>
    <property type="molecule type" value="Genomic_DNA"/>
</dbReference>
<keyword evidence="5 9" id="KW-0010">Activator</keyword>
<accession>A0A1E4TBI0</accession>
<comment type="subcellular location">
    <subcellularLocation>
        <location evidence="1 9">Nucleus</location>
    </subcellularLocation>
</comment>
<evidence type="ECO:0000313" key="11">
    <source>
        <dbReference type="Proteomes" id="UP000095023"/>
    </source>
</evidence>
<evidence type="ECO:0000256" key="3">
    <source>
        <dbReference type="ARBA" id="ARBA00020628"/>
    </source>
</evidence>
<comment type="similarity">
    <text evidence="2 9">Belongs to the Mediator complex subunit 5 family.</text>
</comment>
<evidence type="ECO:0000313" key="10">
    <source>
        <dbReference type="EMBL" id="ODV89107.1"/>
    </source>
</evidence>
<dbReference type="Proteomes" id="UP000095023">
    <property type="component" value="Unassembled WGS sequence"/>
</dbReference>
<evidence type="ECO:0000256" key="2">
    <source>
        <dbReference type="ARBA" id="ARBA00008782"/>
    </source>
</evidence>
<dbReference type="GO" id="GO:0016592">
    <property type="term" value="C:mediator complex"/>
    <property type="evidence" value="ECO:0007669"/>
    <property type="project" value="InterPro"/>
</dbReference>
<dbReference type="PANTHER" id="PTHR35784:SF1">
    <property type="entry name" value="MEDIATOR OF RNA POLYMERASE II TRANSCRIPTION SUBUNIT 5"/>
    <property type="match status" value="1"/>
</dbReference>
<keyword evidence="4 9" id="KW-0805">Transcription regulation</keyword>